<accession>A0A1F4ZR12</accession>
<feature type="domain" description="Inner membrane protein YgaP-like transmembrane" evidence="2">
    <location>
        <begin position="9"/>
        <end position="71"/>
    </location>
</feature>
<dbReference type="EMBL" id="MEXR01000053">
    <property type="protein sequence ID" value="OGD08690.1"/>
    <property type="molecule type" value="Genomic_DNA"/>
</dbReference>
<evidence type="ECO:0000313" key="3">
    <source>
        <dbReference type="EMBL" id="OGD08690.1"/>
    </source>
</evidence>
<dbReference type="Proteomes" id="UP000176424">
    <property type="component" value="Unassembled WGS sequence"/>
</dbReference>
<dbReference type="InterPro" id="IPR021309">
    <property type="entry name" value="YgaP-like_TM"/>
</dbReference>
<reference evidence="3 4" key="1">
    <citation type="journal article" date="2016" name="Nat. Commun.">
        <title>Thousands of microbial genomes shed light on interconnected biogeochemical processes in an aquifer system.</title>
        <authorList>
            <person name="Anantharaman K."/>
            <person name="Brown C.T."/>
            <person name="Hug L.A."/>
            <person name="Sharon I."/>
            <person name="Castelle C.J."/>
            <person name="Probst A.J."/>
            <person name="Thomas B.C."/>
            <person name="Singh A."/>
            <person name="Wilkins M.J."/>
            <person name="Karaoz U."/>
            <person name="Brodie E.L."/>
            <person name="Williams K.H."/>
            <person name="Hubbard S.S."/>
            <person name="Banfield J.F."/>
        </authorList>
    </citation>
    <scope>NUCLEOTIDE SEQUENCE [LARGE SCALE GENOMIC DNA]</scope>
</reference>
<gene>
    <name evidence="3" type="ORF">A2397_04710</name>
</gene>
<evidence type="ECO:0000259" key="2">
    <source>
        <dbReference type="Pfam" id="PF11127"/>
    </source>
</evidence>
<dbReference type="STRING" id="1797263.A2397_04710"/>
<feature type="transmembrane region" description="Helical" evidence="1">
    <location>
        <begin position="43"/>
        <end position="65"/>
    </location>
</feature>
<sequence>MNANCPVLSKNENKTDRIIRVVAGAVILAAGLIKLSGGMLVTALVAGTVLLFTGLVGSCALYTLLGINTLKK</sequence>
<dbReference type="Pfam" id="PF11127">
    <property type="entry name" value="YgaP-like_TM"/>
    <property type="match status" value="1"/>
</dbReference>
<proteinExistence type="predicted"/>
<comment type="caution">
    <text evidence="3">The sequence shown here is derived from an EMBL/GenBank/DDBJ whole genome shotgun (WGS) entry which is preliminary data.</text>
</comment>
<dbReference type="Gene3D" id="6.10.140.1340">
    <property type="match status" value="1"/>
</dbReference>
<keyword evidence="1" id="KW-0472">Membrane</keyword>
<dbReference type="AlphaFoldDB" id="A0A1F4ZR12"/>
<name>A0A1F4ZR12_9BACT</name>
<evidence type="ECO:0000256" key="1">
    <source>
        <dbReference type="SAM" id="Phobius"/>
    </source>
</evidence>
<keyword evidence="1" id="KW-0812">Transmembrane</keyword>
<keyword evidence="1" id="KW-1133">Transmembrane helix</keyword>
<feature type="transmembrane region" description="Helical" evidence="1">
    <location>
        <begin position="18"/>
        <end position="37"/>
    </location>
</feature>
<organism evidence="3 4">
    <name type="scientific">Candidatus Amesbacteria bacterium RIFOXYB1_FULL_44_23</name>
    <dbReference type="NCBI Taxonomy" id="1797263"/>
    <lineage>
        <taxon>Bacteria</taxon>
        <taxon>Candidatus Amesiibacteriota</taxon>
    </lineage>
</organism>
<evidence type="ECO:0000313" key="4">
    <source>
        <dbReference type="Proteomes" id="UP000176424"/>
    </source>
</evidence>
<protein>
    <recommendedName>
        <fullName evidence="2">Inner membrane protein YgaP-like transmembrane domain-containing protein</fullName>
    </recommendedName>
</protein>